<dbReference type="AlphaFoldDB" id="H9UF34"/>
<proteinExistence type="predicted"/>
<evidence type="ECO:0008006" key="3">
    <source>
        <dbReference type="Google" id="ProtNLM"/>
    </source>
</evidence>
<dbReference type="OrthoDB" id="370972at2"/>
<dbReference type="InterPro" id="IPR035093">
    <property type="entry name" value="RelE/ParE_toxin_dom_sf"/>
</dbReference>
<dbReference type="STRING" id="889378.Spiaf_0017"/>
<dbReference type="Proteomes" id="UP000007383">
    <property type="component" value="Chromosome"/>
</dbReference>
<dbReference type="HOGENOM" id="CLU_2453105_0_0_12"/>
<dbReference type="SUPFAM" id="SSF143011">
    <property type="entry name" value="RelE-like"/>
    <property type="match status" value="1"/>
</dbReference>
<gene>
    <name evidence="1" type="ordered locus">Spiaf_0017</name>
</gene>
<protein>
    <recommendedName>
        <fullName evidence="3">Cytotoxic translational repressor of toxin-antitoxin stability system</fullName>
    </recommendedName>
</protein>
<dbReference type="eggNOG" id="COG2026">
    <property type="taxonomic scope" value="Bacteria"/>
</dbReference>
<dbReference type="RefSeq" id="WP_014454125.1">
    <property type="nucleotide sequence ID" value="NC_017098.1"/>
</dbReference>
<dbReference type="Gene3D" id="3.30.2310.20">
    <property type="entry name" value="RelE-like"/>
    <property type="match status" value="1"/>
</dbReference>
<dbReference type="KEGG" id="sfc:Spiaf_0017"/>
<evidence type="ECO:0000313" key="1">
    <source>
        <dbReference type="EMBL" id="AFG36127.1"/>
    </source>
</evidence>
<keyword evidence="2" id="KW-1185">Reference proteome</keyword>
<dbReference type="EMBL" id="CP003282">
    <property type="protein sequence ID" value="AFG36127.1"/>
    <property type="molecule type" value="Genomic_DNA"/>
</dbReference>
<dbReference type="PATRIC" id="fig|889378.3.peg.19"/>
<sequence length="89" mass="10565">MVFYDEDIKNDIKKGVLPQQIARLFVHAFQALDQTGDLNLFDIKKLKTSSSDEFYRLRKGKYRAIFTMSGRDFYVHAITKRGEVYRKWP</sequence>
<organism evidence="1 2">
    <name type="scientific">Spirochaeta africana (strain ATCC 700263 / DSM 8902 / Z-7692)</name>
    <dbReference type="NCBI Taxonomy" id="889378"/>
    <lineage>
        <taxon>Bacteria</taxon>
        <taxon>Pseudomonadati</taxon>
        <taxon>Spirochaetota</taxon>
        <taxon>Spirochaetia</taxon>
        <taxon>Spirochaetales</taxon>
        <taxon>Spirochaetaceae</taxon>
        <taxon>Spirochaeta</taxon>
    </lineage>
</organism>
<name>H9UF34_SPIAZ</name>
<accession>H9UF34</accession>
<reference evidence="2" key="1">
    <citation type="journal article" date="2013" name="Stand. Genomic Sci.">
        <title>Complete genome sequence of the halophilic bacterium Spirochaeta africana type strain (Z-7692(T)) from the alkaline Lake Magadi in the East African Rift.</title>
        <authorList>
            <person name="Liolos K."/>
            <person name="Abt B."/>
            <person name="Scheuner C."/>
            <person name="Teshima H."/>
            <person name="Held B."/>
            <person name="Lapidus A."/>
            <person name="Nolan M."/>
            <person name="Lucas S."/>
            <person name="Deshpande S."/>
            <person name="Cheng J.F."/>
            <person name="Tapia R."/>
            <person name="Goodwin L.A."/>
            <person name="Pitluck S."/>
            <person name="Pagani I."/>
            <person name="Ivanova N."/>
            <person name="Mavromatis K."/>
            <person name="Mikhailova N."/>
            <person name="Huntemann M."/>
            <person name="Pati A."/>
            <person name="Chen A."/>
            <person name="Palaniappan K."/>
            <person name="Land M."/>
            <person name="Rohde M."/>
            <person name="Tindall B.J."/>
            <person name="Detter J.C."/>
            <person name="Goker M."/>
            <person name="Bristow J."/>
            <person name="Eisen J.A."/>
            <person name="Markowitz V."/>
            <person name="Hugenholtz P."/>
            <person name="Woyke T."/>
            <person name="Klenk H.P."/>
            <person name="Kyrpides N.C."/>
        </authorList>
    </citation>
    <scope>NUCLEOTIDE SEQUENCE</scope>
    <source>
        <strain evidence="2">ATCC 700263 / DSM 8902 / Z-7692</strain>
    </source>
</reference>
<evidence type="ECO:0000313" key="2">
    <source>
        <dbReference type="Proteomes" id="UP000007383"/>
    </source>
</evidence>